<evidence type="ECO:0000259" key="1">
    <source>
        <dbReference type="PROSITE" id="PS50943"/>
    </source>
</evidence>
<dbReference type="SUPFAM" id="SSF47413">
    <property type="entry name" value="lambda repressor-like DNA-binding domains"/>
    <property type="match status" value="1"/>
</dbReference>
<dbReference type="InterPro" id="IPR001387">
    <property type="entry name" value="Cro/C1-type_HTH"/>
</dbReference>
<accession>A0A142K660</accession>
<gene>
    <name evidence="2" type="ORF">SEA_CHYMERA_34</name>
</gene>
<feature type="domain" description="HTH cro/C1-type" evidence="1">
    <location>
        <begin position="18"/>
        <end position="72"/>
    </location>
</feature>
<dbReference type="CDD" id="cd00093">
    <property type="entry name" value="HTH_XRE"/>
    <property type="match status" value="1"/>
</dbReference>
<keyword evidence="3" id="KW-1185">Reference proteome</keyword>
<dbReference type="Pfam" id="PF13560">
    <property type="entry name" value="HTH_31"/>
    <property type="match status" value="1"/>
</dbReference>
<keyword evidence="2" id="KW-0238">DNA-binding</keyword>
<dbReference type="Gene3D" id="1.10.260.40">
    <property type="entry name" value="lambda repressor-like DNA-binding domains"/>
    <property type="match status" value="1"/>
</dbReference>
<dbReference type="InterPro" id="IPR010982">
    <property type="entry name" value="Lambda_DNA-bd_dom_sf"/>
</dbReference>
<dbReference type="GO" id="GO:0003677">
    <property type="term" value="F:DNA binding"/>
    <property type="evidence" value="ECO:0007669"/>
    <property type="project" value="UniProtKB-KW"/>
</dbReference>
<protein>
    <submittedName>
        <fullName evidence="2">DNA-binding protein</fullName>
    </submittedName>
</protein>
<evidence type="ECO:0000313" key="3">
    <source>
        <dbReference type="Proteomes" id="UP000223789"/>
    </source>
</evidence>
<organism evidence="2 3">
    <name type="scientific">Streptomyces phage Chymera</name>
    <dbReference type="NCBI Taxonomy" id="1821728"/>
    <lineage>
        <taxon>Viruses</taxon>
        <taxon>Duplodnaviria</taxon>
        <taxon>Heunggongvirae</taxon>
        <taxon>Uroviricota</taxon>
        <taxon>Caudoviricetes</taxon>
        <taxon>Chymeravirus</taxon>
        <taxon>Chymeravirus chymera</taxon>
    </lineage>
</organism>
<dbReference type="PROSITE" id="PS50943">
    <property type="entry name" value="HTH_CROC1"/>
    <property type="match status" value="1"/>
</dbReference>
<reference evidence="2 3" key="1">
    <citation type="submission" date="2016-03" db="EMBL/GenBank/DDBJ databases">
        <authorList>
            <person name="Ploux O."/>
        </authorList>
    </citation>
    <scope>NUCLEOTIDE SEQUENCE [LARGE SCALE GENOMIC DNA]</scope>
</reference>
<sequence>MLEYVGVMLSLKVDGRKVRRLREGRGKSVVAVAEAAGCSKWAIYNVERGRNQPSARLYAAIKKELKASDKDLSVEGSSR</sequence>
<proteinExistence type="predicted"/>
<name>A0A142K660_9CAUD</name>
<dbReference type="SMART" id="SM00530">
    <property type="entry name" value="HTH_XRE"/>
    <property type="match status" value="1"/>
</dbReference>
<dbReference type="EMBL" id="KU958700">
    <property type="protein sequence ID" value="AMS01593.1"/>
    <property type="molecule type" value="Genomic_DNA"/>
</dbReference>
<evidence type="ECO:0000313" key="2">
    <source>
        <dbReference type="EMBL" id="AMS01593.1"/>
    </source>
</evidence>
<dbReference type="Proteomes" id="UP000223789">
    <property type="component" value="Segment"/>
</dbReference>